<dbReference type="Proteomes" id="UP000223071">
    <property type="component" value="Unassembled WGS sequence"/>
</dbReference>
<dbReference type="PANTHER" id="PTHR43244">
    <property type="match status" value="1"/>
</dbReference>
<organism evidence="3 4">
    <name type="scientific">Tepidiforma thermophila (strain KCTC 52669 / CGMCC 1.13589 / G233)</name>
    <dbReference type="NCBI Taxonomy" id="2761530"/>
    <lineage>
        <taxon>Bacteria</taxon>
        <taxon>Bacillati</taxon>
        <taxon>Chloroflexota</taxon>
        <taxon>Tepidiformia</taxon>
        <taxon>Tepidiformales</taxon>
        <taxon>Tepidiformaceae</taxon>
        <taxon>Tepidiforma</taxon>
    </lineage>
</organism>
<feature type="domain" description="Luciferase-like" evidence="2">
    <location>
        <begin position="15"/>
        <end position="305"/>
    </location>
</feature>
<evidence type="ECO:0000313" key="3">
    <source>
        <dbReference type="EMBL" id="PFG74010.1"/>
    </source>
</evidence>
<keyword evidence="1" id="KW-0560">Oxidoreductase</keyword>
<evidence type="ECO:0000313" key="4">
    <source>
        <dbReference type="Proteomes" id="UP000223071"/>
    </source>
</evidence>
<name>A0A2A9HG01_TEPT2</name>
<dbReference type="SUPFAM" id="SSF51679">
    <property type="entry name" value="Bacterial luciferase-like"/>
    <property type="match status" value="1"/>
</dbReference>
<dbReference type="AlphaFoldDB" id="A0A2A9HG01"/>
<evidence type="ECO:0000259" key="2">
    <source>
        <dbReference type="Pfam" id="PF00296"/>
    </source>
</evidence>
<evidence type="ECO:0000256" key="1">
    <source>
        <dbReference type="ARBA" id="ARBA00023002"/>
    </source>
</evidence>
<dbReference type="InterPro" id="IPR011251">
    <property type="entry name" value="Luciferase-like_dom"/>
</dbReference>
<dbReference type="PANTHER" id="PTHR43244:SF1">
    <property type="entry name" value="5,10-METHYLENETETRAHYDROMETHANOPTERIN REDUCTASE"/>
    <property type="match status" value="1"/>
</dbReference>
<dbReference type="GO" id="GO:0016705">
    <property type="term" value="F:oxidoreductase activity, acting on paired donors, with incorporation or reduction of molecular oxygen"/>
    <property type="evidence" value="ECO:0007669"/>
    <property type="project" value="InterPro"/>
</dbReference>
<reference evidence="3 4" key="1">
    <citation type="submission" date="2017-09" db="EMBL/GenBank/DDBJ databases">
        <title>Sequencing the genomes of two abundant thermophiles in Great Basin hot springs: Thermocrinis jamiesonii and novel Chloroflexi Thermoflexus hugenholtzii.</title>
        <authorList>
            <person name="Hedlund B."/>
        </authorList>
    </citation>
    <scope>NUCLEOTIDE SEQUENCE [LARGE SCALE GENOMIC DNA]</scope>
    <source>
        <strain evidence="3 4">G233</strain>
    </source>
</reference>
<dbReference type="InterPro" id="IPR022526">
    <property type="entry name" value="F420_Rv3093c"/>
</dbReference>
<accession>A0A2A9HG01</accession>
<proteinExistence type="predicted"/>
<dbReference type="CDD" id="cd01097">
    <property type="entry name" value="Tetrahydromethanopterin_reductase"/>
    <property type="match status" value="1"/>
</dbReference>
<keyword evidence="4" id="KW-1185">Reference proteome</keyword>
<comment type="caution">
    <text evidence="3">The sequence shown here is derived from an EMBL/GenBank/DDBJ whole genome shotgun (WGS) entry which is preliminary data.</text>
</comment>
<gene>
    <name evidence="3" type="ORF">A9A59_1217</name>
</gene>
<dbReference type="InterPro" id="IPR036661">
    <property type="entry name" value="Luciferase-like_sf"/>
</dbReference>
<dbReference type="RefSeq" id="WP_098503432.1">
    <property type="nucleotide sequence ID" value="NZ_PDJQ01000001.1"/>
</dbReference>
<dbReference type="InterPro" id="IPR050564">
    <property type="entry name" value="F420-G6PD/mer"/>
</dbReference>
<dbReference type="NCBIfam" id="TIGR03841">
    <property type="entry name" value="F420_Rv3093c"/>
    <property type="match status" value="1"/>
</dbReference>
<dbReference type="Gene3D" id="3.20.20.30">
    <property type="entry name" value="Luciferase-like domain"/>
    <property type="match status" value="1"/>
</dbReference>
<sequence>MATKRLSLSVPLDGVSLREHPEVCQEAERLGYTDAWSYEVDAIDAFTPLAVIGLHTNLRLGTAIANVYTRGPATLAETAAGVAEVAPGRFNLGIGSGSQPIVELWNGGKFRKPATRVREMALFLRKAFAGERVVFEGETFRVDGFRMAKPPSPPIPIHIAALREGMLRVAGEVGDGAIINWLSAEDVKKSVAVVREAAKAAGRNPDDVEITARLMVCIDPLTPEVAMLQRRHLNAYLNVPVYKEFHRWLGREPLLSAMWTAWDSGDRKAALAAVPDVVVQDLFVAGTADERNAHVQRYLEAGVDTAFLQFISFDPDPAVRRARVLQAMREMSPKAAGM</sequence>
<dbReference type="EMBL" id="PDJQ01000001">
    <property type="protein sequence ID" value="PFG74010.1"/>
    <property type="molecule type" value="Genomic_DNA"/>
</dbReference>
<protein>
    <submittedName>
        <fullName evidence="3">Putative F420-dependent oxidoreductase</fullName>
    </submittedName>
</protein>
<dbReference type="Pfam" id="PF00296">
    <property type="entry name" value="Bac_luciferase"/>
    <property type="match status" value="1"/>
</dbReference>